<dbReference type="InterPro" id="IPR043128">
    <property type="entry name" value="Rev_trsase/Diguanyl_cyclase"/>
</dbReference>
<dbReference type="Pfam" id="PF17921">
    <property type="entry name" value="Integrase_H2C2"/>
    <property type="match status" value="1"/>
</dbReference>
<keyword evidence="1" id="KW-0511">Multifunctional enzyme</keyword>
<dbReference type="FunFam" id="3.30.70.270:FF:000020">
    <property type="entry name" value="Transposon Tf2-6 polyprotein-like Protein"/>
    <property type="match status" value="1"/>
</dbReference>
<feature type="domain" description="Reverse transcriptase" evidence="3">
    <location>
        <begin position="363"/>
        <end position="590"/>
    </location>
</feature>
<dbReference type="CDD" id="cd09274">
    <property type="entry name" value="RNase_HI_RT_Ty3"/>
    <property type="match status" value="1"/>
</dbReference>
<accession>A0A2N9HNW8</accession>
<dbReference type="InterPro" id="IPR043502">
    <property type="entry name" value="DNA/RNA_pol_sf"/>
</dbReference>
<dbReference type="EMBL" id="OIVN01003768">
    <property type="protein sequence ID" value="SPD13433.1"/>
    <property type="molecule type" value="Genomic_DNA"/>
</dbReference>
<protein>
    <recommendedName>
        <fullName evidence="3">Reverse transcriptase domain-containing protein</fullName>
    </recommendedName>
</protein>
<dbReference type="PANTHER" id="PTHR37984">
    <property type="entry name" value="PROTEIN CBG26694"/>
    <property type="match status" value="1"/>
</dbReference>
<dbReference type="Pfam" id="PF00078">
    <property type="entry name" value="RVT_1"/>
    <property type="match status" value="1"/>
</dbReference>
<proteinExistence type="predicted"/>
<dbReference type="Pfam" id="PF17919">
    <property type="entry name" value="RT_RNaseH_2"/>
    <property type="match status" value="1"/>
</dbReference>
<evidence type="ECO:0000256" key="1">
    <source>
        <dbReference type="ARBA" id="ARBA00023268"/>
    </source>
</evidence>
<dbReference type="Gene3D" id="3.10.10.10">
    <property type="entry name" value="HIV Type 1 Reverse Transcriptase, subunit A, domain 1"/>
    <property type="match status" value="1"/>
</dbReference>
<evidence type="ECO:0000259" key="3">
    <source>
        <dbReference type="PROSITE" id="PS50878"/>
    </source>
</evidence>
<dbReference type="InterPro" id="IPR000477">
    <property type="entry name" value="RT_dom"/>
</dbReference>
<dbReference type="InterPro" id="IPR041577">
    <property type="entry name" value="RT_RNaseH_2"/>
</dbReference>
<feature type="region of interest" description="Disordered" evidence="2">
    <location>
        <begin position="185"/>
        <end position="223"/>
    </location>
</feature>
<reference evidence="4" key="1">
    <citation type="submission" date="2018-02" db="EMBL/GenBank/DDBJ databases">
        <authorList>
            <person name="Cohen D.B."/>
            <person name="Kent A.D."/>
        </authorList>
    </citation>
    <scope>NUCLEOTIDE SEQUENCE</scope>
</reference>
<dbReference type="AlphaFoldDB" id="A0A2N9HNW8"/>
<dbReference type="InterPro" id="IPR041588">
    <property type="entry name" value="Integrase_H2C2"/>
</dbReference>
<organism evidence="4">
    <name type="scientific">Fagus sylvatica</name>
    <name type="common">Beechnut</name>
    <dbReference type="NCBI Taxonomy" id="28930"/>
    <lineage>
        <taxon>Eukaryota</taxon>
        <taxon>Viridiplantae</taxon>
        <taxon>Streptophyta</taxon>
        <taxon>Embryophyta</taxon>
        <taxon>Tracheophyta</taxon>
        <taxon>Spermatophyta</taxon>
        <taxon>Magnoliopsida</taxon>
        <taxon>eudicotyledons</taxon>
        <taxon>Gunneridae</taxon>
        <taxon>Pentapetalae</taxon>
        <taxon>rosids</taxon>
        <taxon>fabids</taxon>
        <taxon>Fagales</taxon>
        <taxon>Fagaceae</taxon>
        <taxon>Fagus</taxon>
    </lineage>
</organism>
<dbReference type="GO" id="GO:0003824">
    <property type="term" value="F:catalytic activity"/>
    <property type="evidence" value="ECO:0007669"/>
    <property type="project" value="UniProtKB-KW"/>
</dbReference>
<dbReference type="CDD" id="cd01647">
    <property type="entry name" value="RT_LTR"/>
    <property type="match status" value="1"/>
</dbReference>
<evidence type="ECO:0000256" key="2">
    <source>
        <dbReference type="SAM" id="MobiDB-lite"/>
    </source>
</evidence>
<sequence length="911" mass="106148">MSESTIEGYLRVFFERLAKIDEEQKRNSRTEDEERRNEEEKAKAIIERNKEFEAFTESFKEKMELILASNWYYTLNVGQTKNWGELVEIFIDQFSYNTMIVVTLHDLETTCQRENVAFSEFLVRWRAKASKMMNRPKEMDQVNMIMKGLLPVYYNQMFASPIMDFEQLCNSGMRIEDAIDNGQLDKREGRCNTPIRVAPQQRQRQGQRGRRLNGDGEGQEQSAVENDANRGLLQFEKLNPPSFNGEPDLMIAKKWVMRVEKIFEALGCSEEQKVVMAVFKLEGEAEHWWKMTKADSYSEVVRQALAIEKDWEENQKQKISKVEHGETRIRVKENLSQKGVTKEQRKLELEKCGKMGHLIKDCPMQAQQQQEKPKVHGRVFAITQQDAQASQSIIQATVELKELKMQLQKLLDKGFIRPSVSPWGGPILFVKKKDGTMRLCIDYRQLNHVIVKNKYPLPRIDDLFDQLQGAKVFSKIDLRSGYHQLKIKGDDIPKTAFCTRYGHYEFLVMSFGLTNAPAAFMDLMNRVFRPFLDKFVIVFIDDILVYSKSWEEHEHNLRIFLQTLRENQLYGKLSKCEFWLDKVTFLGHVISGEGIFVDPNKVEAIMKWERPTNVNEVRSFLGLAGYYRWFVEGFSRLTMPLTRLTQKNVKFEWTEECERSFKELKSRLTSAPILITPTSTGGLVVFSDASRKGLGCVLMQNGKVVAYASRQLKTYEQNHPTHDLELVAELNMRQRRWLDLLKDYDCTIQYHPGKANVVADALSRKSAGFMAHLRAKEWRLLDELRDLNVQLSLNSWGVLIANMRVELVIKKKIFEVQQTDPQILHWVEEAKKGSQSEFKVSKDGILRFRGRICVPDDPKVNNQLLEEAHQSKYTMHPGSTKMYQNLRGEYWWNNMKREIAQTSFLYAPNLN</sequence>
<dbReference type="Gene3D" id="3.30.70.270">
    <property type="match status" value="2"/>
</dbReference>
<gene>
    <name evidence="4" type="ORF">FSB_LOCUS41315</name>
</gene>
<dbReference type="Gene3D" id="1.10.340.70">
    <property type="match status" value="1"/>
</dbReference>
<dbReference type="InterPro" id="IPR050951">
    <property type="entry name" value="Retrovirus_Pol_polyprotein"/>
</dbReference>
<dbReference type="SUPFAM" id="SSF56672">
    <property type="entry name" value="DNA/RNA polymerases"/>
    <property type="match status" value="1"/>
</dbReference>
<dbReference type="PANTHER" id="PTHR37984:SF5">
    <property type="entry name" value="PROTEIN NYNRIN-LIKE"/>
    <property type="match status" value="1"/>
</dbReference>
<evidence type="ECO:0000313" key="4">
    <source>
        <dbReference type="EMBL" id="SPD13433.1"/>
    </source>
</evidence>
<dbReference type="PROSITE" id="PS50878">
    <property type="entry name" value="RT_POL"/>
    <property type="match status" value="1"/>
</dbReference>
<name>A0A2N9HNW8_FAGSY</name>